<dbReference type="InterPro" id="IPR013099">
    <property type="entry name" value="K_chnl_dom"/>
</dbReference>
<feature type="transmembrane region" description="Helical" evidence="1">
    <location>
        <begin position="124"/>
        <end position="144"/>
    </location>
</feature>
<dbReference type="Pfam" id="PF07885">
    <property type="entry name" value="Ion_trans_2"/>
    <property type="match status" value="1"/>
</dbReference>
<keyword evidence="1" id="KW-0812">Transmembrane</keyword>
<dbReference type="RefSeq" id="WP_390205664.1">
    <property type="nucleotide sequence ID" value="NZ_JBHSZC010000001.1"/>
</dbReference>
<organism evidence="3 4">
    <name type="scientific">Halocatena marina</name>
    <dbReference type="NCBI Taxonomy" id="2934937"/>
    <lineage>
        <taxon>Archaea</taxon>
        <taxon>Methanobacteriati</taxon>
        <taxon>Methanobacteriota</taxon>
        <taxon>Stenosarchaea group</taxon>
        <taxon>Halobacteria</taxon>
        <taxon>Halobacteriales</taxon>
        <taxon>Natronomonadaceae</taxon>
        <taxon>Halocatena</taxon>
    </lineage>
</organism>
<gene>
    <name evidence="3" type="ORF">ACFQL7_12000</name>
</gene>
<proteinExistence type="predicted"/>
<evidence type="ECO:0000313" key="4">
    <source>
        <dbReference type="Proteomes" id="UP001596417"/>
    </source>
</evidence>
<name>A0ABD5YPZ7_9EURY</name>
<feature type="transmembrane region" description="Helical" evidence="1">
    <location>
        <begin position="81"/>
        <end position="103"/>
    </location>
</feature>
<keyword evidence="4" id="KW-1185">Reference proteome</keyword>
<evidence type="ECO:0000313" key="3">
    <source>
        <dbReference type="EMBL" id="MFC7190497.1"/>
    </source>
</evidence>
<evidence type="ECO:0000256" key="1">
    <source>
        <dbReference type="SAM" id="Phobius"/>
    </source>
</evidence>
<dbReference type="Proteomes" id="UP001596417">
    <property type="component" value="Unassembled WGS sequence"/>
</dbReference>
<dbReference type="EMBL" id="JBHTAX010000001">
    <property type="protein sequence ID" value="MFC7190497.1"/>
    <property type="molecule type" value="Genomic_DNA"/>
</dbReference>
<dbReference type="AlphaFoldDB" id="A0ABD5YPZ7"/>
<accession>A0ABD5YPZ7</accession>
<keyword evidence="1" id="KW-1133">Transmembrane helix</keyword>
<dbReference type="Gene3D" id="1.10.287.70">
    <property type="match status" value="1"/>
</dbReference>
<keyword evidence="1" id="KW-0472">Membrane</keyword>
<reference evidence="3 4" key="1">
    <citation type="journal article" date="2019" name="Int. J. Syst. Evol. Microbiol.">
        <title>The Global Catalogue of Microorganisms (GCM) 10K type strain sequencing project: providing services to taxonomists for standard genome sequencing and annotation.</title>
        <authorList>
            <consortium name="The Broad Institute Genomics Platform"/>
            <consortium name="The Broad Institute Genome Sequencing Center for Infectious Disease"/>
            <person name="Wu L."/>
            <person name="Ma J."/>
        </authorList>
    </citation>
    <scope>NUCLEOTIDE SEQUENCE [LARGE SCALE GENOMIC DNA]</scope>
    <source>
        <strain evidence="3 4">RDMS1</strain>
    </source>
</reference>
<feature type="transmembrane region" description="Helical" evidence="1">
    <location>
        <begin position="150"/>
        <end position="174"/>
    </location>
</feature>
<evidence type="ECO:0000259" key="2">
    <source>
        <dbReference type="Pfam" id="PF07885"/>
    </source>
</evidence>
<dbReference type="SUPFAM" id="SSF81324">
    <property type="entry name" value="Voltage-gated potassium channels"/>
    <property type="match status" value="1"/>
</dbReference>
<comment type="caution">
    <text evidence="3">The sequence shown here is derived from an EMBL/GenBank/DDBJ whole genome shotgun (WGS) entry which is preliminary data.</text>
</comment>
<protein>
    <submittedName>
        <fullName evidence="3">Ion channel</fullName>
    </submittedName>
</protein>
<feature type="domain" description="Potassium channel" evidence="2">
    <location>
        <begin position="127"/>
        <end position="173"/>
    </location>
</feature>
<sequence length="179" mass="19867">MTPDVVETTYLKAKNAASSAGYIKAAGEFRVKRQRYARKKHFDIARTSTEDARTRFKNLSRAAENYFLDITCGHGMRLVRIIAVFLIAPFFPALLFAFGGELFRTSAGQLESLRQLTTPEGLAILYDNIHFSYITFLTIGYGGIAPEGTLARLFAGVEVYVSVILGGLVLYALIKRSEL</sequence>